<feature type="chain" id="PRO_5039081576" evidence="2">
    <location>
        <begin position="29"/>
        <end position="219"/>
    </location>
</feature>
<organism evidence="4 5">
    <name type="scientific">Corynebacterium incognita</name>
    <dbReference type="NCBI Taxonomy" id="2754725"/>
    <lineage>
        <taxon>Bacteria</taxon>
        <taxon>Bacillati</taxon>
        <taxon>Actinomycetota</taxon>
        <taxon>Actinomycetes</taxon>
        <taxon>Mycobacteriales</taxon>
        <taxon>Corynebacteriaceae</taxon>
        <taxon>Corynebacterium</taxon>
    </lineage>
</organism>
<keyword evidence="5" id="KW-1185">Reference proteome</keyword>
<evidence type="ECO:0000256" key="1">
    <source>
        <dbReference type="SAM" id="MobiDB-lite"/>
    </source>
</evidence>
<feature type="domain" description="DUF2020" evidence="3">
    <location>
        <begin position="82"/>
        <end position="219"/>
    </location>
</feature>
<feature type="compositionally biased region" description="Low complexity" evidence="1">
    <location>
        <begin position="49"/>
        <end position="59"/>
    </location>
</feature>
<proteinExistence type="predicted"/>
<dbReference type="Pfam" id="PF09449">
    <property type="entry name" value="DUF2020"/>
    <property type="match status" value="1"/>
</dbReference>
<dbReference type="KEGG" id="cik:H0194_05105"/>
<dbReference type="InterPro" id="IPR018567">
    <property type="entry name" value="DUF2020"/>
</dbReference>
<dbReference type="Proteomes" id="UP000515743">
    <property type="component" value="Chromosome"/>
</dbReference>
<dbReference type="Gene3D" id="3.40.1000.10">
    <property type="entry name" value="Mog1/PsbP, alpha/beta/alpha sandwich"/>
    <property type="match status" value="1"/>
</dbReference>
<evidence type="ECO:0000313" key="4">
    <source>
        <dbReference type="EMBL" id="QNE90525.1"/>
    </source>
</evidence>
<reference evidence="4 5" key="1">
    <citation type="submission" date="2020-07" db="EMBL/GenBank/DDBJ databases">
        <title>Complete genome and description of Corynebacterium incognita strain Marseille-Q3630 sp. nov.</title>
        <authorList>
            <person name="Boxberger M."/>
        </authorList>
    </citation>
    <scope>NUCLEOTIDE SEQUENCE [LARGE SCALE GENOMIC DNA]</scope>
    <source>
        <strain evidence="4 5">Marseille-Q3630</strain>
    </source>
</reference>
<evidence type="ECO:0000313" key="5">
    <source>
        <dbReference type="Proteomes" id="UP000515743"/>
    </source>
</evidence>
<gene>
    <name evidence="4" type="ORF">H0194_05105</name>
</gene>
<feature type="signal peptide" evidence="2">
    <location>
        <begin position="1"/>
        <end position="28"/>
    </location>
</feature>
<sequence>MSLSPRIRLRNSASVPTAKAASAASVLAATLLLSGCSALGSDAADEPTSDAASASTAAKKGADADKGDGATDSAAQPAADVLPADTFPEKQADGECPYLDSQWVAETNGQRITYQGVDNRFDTPACLIWSYPEEPQAVVLVREMPDEDAAIEVVDWAAPIKQTEPAEEPAGWSGGRGVIDERAVYAVQKGNVTVAVWSNQLQTVKAELIAKEAIKNLEL</sequence>
<dbReference type="SUPFAM" id="SSF55724">
    <property type="entry name" value="Mog1p/PsbP-like"/>
    <property type="match status" value="1"/>
</dbReference>
<dbReference type="InterPro" id="IPR016123">
    <property type="entry name" value="Mog1/PsbP_a/b/a-sand"/>
</dbReference>
<protein>
    <submittedName>
        <fullName evidence="4">DUF2020 domain-containing protein</fullName>
    </submittedName>
</protein>
<dbReference type="AlphaFoldDB" id="A0A7G7CSF9"/>
<evidence type="ECO:0000259" key="3">
    <source>
        <dbReference type="Pfam" id="PF09449"/>
    </source>
</evidence>
<keyword evidence="2" id="KW-0732">Signal</keyword>
<feature type="compositionally biased region" description="Basic and acidic residues" evidence="1">
    <location>
        <begin position="60"/>
        <end position="69"/>
    </location>
</feature>
<feature type="region of interest" description="Disordered" evidence="1">
    <location>
        <begin position="41"/>
        <end position="78"/>
    </location>
</feature>
<dbReference type="EMBL" id="CP059404">
    <property type="protein sequence ID" value="QNE90525.1"/>
    <property type="molecule type" value="Genomic_DNA"/>
</dbReference>
<accession>A0A7G7CSF9</accession>
<name>A0A7G7CSF9_9CORY</name>
<evidence type="ECO:0000256" key="2">
    <source>
        <dbReference type="SAM" id="SignalP"/>
    </source>
</evidence>